<evidence type="ECO:0000256" key="1">
    <source>
        <dbReference type="SAM" id="Phobius"/>
    </source>
</evidence>
<sequence length="174" mass="20001">MQWHQQGGDLIDWLKINFQKSNLYGIGVNDDILKSWANRIHCKIGSLPSIYLGLLLGVGQALLKIWKPVIDQVETKLEGWKLKLLSRGGQIILLKLVISSLLVFFMSIFKMPQGVKEELEKIQRHFLWVGGNSTGGIHYITWDTVSNYKEEGGFDLIDLEVKNQALLTKWIWMY</sequence>
<reference evidence="2 3" key="1">
    <citation type="journal article" date="2013" name="Genome Biol.">
        <title>The genome sequence of the most widely cultivated cacao type and its use to identify candidate genes regulating pod color.</title>
        <authorList>
            <person name="Motamayor J.C."/>
            <person name="Mockaitis K."/>
            <person name="Schmutz J."/>
            <person name="Haiminen N."/>
            <person name="Iii D.L."/>
            <person name="Cornejo O."/>
            <person name="Findley S.D."/>
            <person name="Zheng P."/>
            <person name="Utro F."/>
            <person name="Royaert S."/>
            <person name="Saski C."/>
            <person name="Jenkins J."/>
            <person name="Podicheti R."/>
            <person name="Zhao M."/>
            <person name="Scheffler B.E."/>
            <person name="Stack J.C."/>
            <person name="Feltus F.A."/>
            <person name="Mustiga G.M."/>
            <person name="Amores F."/>
            <person name="Phillips W."/>
            <person name="Marelli J.P."/>
            <person name="May G.D."/>
            <person name="Shapiro H."/>
            <person name="Ma J."/>
            <person name="Bustamante C.D."/>
            <person name="Schnell R.J."/>
            <person name="Main D."/>
            <person name="Gilbert D."/>
            <person name="Parida L."/>
            <person name="Kuhn D.N."/>
        </authorList>
    </citation>
    <scope>NUCLEOTIDE SEQUENCE [LARGE SCALE GENOMIC DNA]</scope>
    <source>
        <strain evidence="3">cv. Matina 1-6</strain>
    </source>
</reference>
<dbReference type="PANTHER" id="PTHR33116:SF75">
    <property type="entry name" value="RIBONUCLEASE H PROTEIN"/>
    <property type="match status" value="1"/>
</dbReference>
<dbReference type="Gramene" id="EOY03422">
    <property type="protein sequence ID" value="EOY03422"/>
    <property type="gene ID" value="TCM_018478"/>
</dbReference>
<keyword evidence="1" id="KW-1133">Transmembrane helix</keyword>
<dbReference type="OMA" id="ANRIHCK"/>
<keyword evidence="3" id="KW-1185">Reference proteome</keyword>
<dbReference type="InParanoid" id="A0A061EGA2"/>
<accession>A0A061EGA2</accession>
<keyword evidence="1" id="KW-0472">Membrane</keyword>
<gene>
    <name evidence="2" type="ORF">TCM_018478</name>
</gene>
<evidence type="ECO:0000313" key="3">
    <source>
        <dbReference type="Proteomes" id="UP000026915"/>
    </source>
</evidence>
<keyword evidence="1" id="KW-0812">Transmembrane</keyword>
<dbReference type="AlphaFoldDB" id="A0A061EGA2"/>
<feature type="transmembrane region" description="Helical" evidence="1">
    <location>
        <begin position="49"/>
        <end position="70"/>
    </location>
</feature>
<protein>
    <submittedName>
        <fullName evidence="2">Uncharacterized protein</fullName>
    </submittedName>
</protein>
<organism evidence="2 3">
    <name type="scientific">Theobroma cacao</name>
    <name type="common">Cacao</name>
    <name type="synonym">Cocoa</name>
    <dbReference type="NCBI Taxonomy" id="3641"/>
    <lineage>
        <taxon>Eukaryota</taxon>
        <taxon>Viridiplantae</taxon>
        <taxon>Streptophyta</taxon>
        <taxon>Embryophyta</taxon>
        <taxon>Tracheophyta</taxon>
        <taxon>Spermatophyta</taxon>
        <taxon>Magnoliopsida</taxon>
        <taxon>eudicotyledons</taxon>
        <taxon>Gunneridae</taxon>
        <taxon>Pentapetalae</taxon>
        <taxon>rosids</taxon>
        <taxon>malvids</taxon>
        <taxon>Malvales</taxon>
        <taxon>Malvaceae</taxon>
        <taxon>Byttnerioideae</taxon>
        <taxon>Theobroma</taxon>
    </lineage>
</organism>
<dbReference type="Proteomes" id="UP000026915">
    <property type="component" value="Chromosome 4"/>
</dbReference>
<dbReference type="PANTHER" id="PTHR33116">
    <property type="entry name" value="REVERSE TRANSCRIPTASE ZINC-BINDING DOMAIN-CONTAINING PROTEIN-RELATED-RELATED"/>
    <property type="match status" value="1"/>
</dbReference>
<dbReference type="HOGENOM" id="CLU_000680_15_4_1"/>
<name>A0A061EGA2_THECC</name>
<dbReference type="eggNOG" id="KOG1075">
    <property type="taxonomic scope" value="Eukaryota"/>
</dbReference>
<dbReference type="EMBL" id="CM001882">
    <property type="protein sequence ID" value="EOY03422.1"/>
    <property type="molecule type" value="Genomic_DNA"/>
</dbReference>
<feature type="transmembrane region" description="Helical" evidence="1">
    <location>
        <begin position="90"/>
        <end position="109"/>
    </location>
</feature>
<evidence type="ECO:0000313" key="2">
    <source>
        <dbReference type="EMBL" id="EOY03422.1"/>
    </source>
</evidence>
<proteinExistence type="predicted"/>